<dbReference type="InParanoid" id="A0A3N7G548"/>
<proteinExistence type="predicted"/>
<evidence type="ECO:0000313" key="2">
    <source>
        <dbReference type="EMBL" id="RQO93861.1"/>
    </source>
</evidence>
<sequence length="110" mass="11474">MVQAQARIFALLSNSALVRGENIADSVTIDTLYIDDTVTPPTAGKLLSNMKMPPSVVNSIPSSQSRAQGRIVAMSGQMTYQGGSSAAQPNQQNLSHSTAPLSSANPCSKP</sequence>
<dbReference type="AlphaFoldDB" id="A0A3N7G548"/>
<organism evidence="2">
    <name type="scientific">Populus trichocarpa</name>
    <name type="common">Western balsam poplar</name>
    <name type="synonym">Populus balsamifera subsp. trichocarpa</name>
    <dbReference type="NCBI Taxonomy" id="3694"/>
    <lineage>
        <taxon>Eukaryota</taxon>
        <taxon>Viridiplantae</taxon>
        <taxon>Streptophyta</taxon>
        <taxon>Embryophyta</taxon>
        <taxon>Tracheophyta</taxon>
        <taxon>Spermatophyta</taxon>
        <taxon>Magnoliopsida</taxon>
        <taxon>eudicotyledons</taxon>
        <taxon>Gunneridae</taxon>
        <taxon>Pentapetalae</taxon>
        <taxon>rosids</taxon>
        <taxon>fabids</taxon>
        <taxon>Malpighiales</taxon>
        <taxon>Salicaceae</taxon>
        <taxon>Saliceae</taxon>
        <taxon>Populus</taxon>
    </lineage>
</organism>
<evidence type="ECO:0000256" key="1">
    <source>
        <dbReference type="SAM" id="MobiDB-lite"/>
    </source>
</evidence>
<accession>A0A3N7G548</accession>
<name>A0A3N7G548_POPTR</name>
<dbReference type="EMBL" id="KZ623460">
    <property type="protein sequence ID" value="RQO93861.1"/>
    <property type="molecule type" value="Genomic_DNA"/>
</dbReference>
<reference evidence="2" key="1">
    <citation type="journal article" date="2006" name="Science">
        <title>The genome of black cottonwood, Populus trichocarpa (Torr. &amp; Gray).</title>
        <authorList>
            <person name="Tuskan G.A."/>
            <person name="Difazio S."/>
            <person name="Jansson S."/>
            <person name="Bohlmann J."/>
            <person name="Grigoriev I."/>
            <person name="Hellsten U."/>
            <person name="Putnam N."/>
            <person name="Ralph S."/>
            <person name="Rombauts S."/>
            <person name="Salamov A."/>
            <person name="Schein J."/>
            <person name="Sterck L."/>
            <person name="Aerts A."/>
            <person name="Bhalerao R.R."/>
            <person name="Bhalerao R.P."/>
            <person name="Blaudez D."/>
            <person name="Boerjan W."/>
            <person name="Brun A."/>
            <person name="Brunner A."/>
            <person name="Busov V."/>
            <person name="Campbell M."/>
            <person name="Carlson J."/>
            <person name="Chalot M."/>
            <person name="Chapman J."/>
            <person name="Chen G.L."/>
            <person name="Cooper D."/>
            <person name="Coutinho P.M."/>
            <person name="Couturier J."/>
            <person name="Covert S."/>
            <person name="Cronk Q."/>
            <person name="Cunningham R."/>
            <person name="Davis J."/>
            <person name="Degroeve S."/>
            <person name="Dejardin A."/>
            <person name="Depamphilis C."/>
            <person name="Detter J."/>
            <person name="Dirks B."/>
            <person name="Dubchak I."/>
            <person name="Duplessis S."/>
            <person name="Ehlting J."/>
            <person name="Ellis B."/>
            <person name="Gendler K."/>
            <person name="Goodstein D."/>
            <person name="Gribskov M."/>
            <person name="Grimwood J."/>
            <person name="Groover A."/>
            <person name="Gunter L."/>
            <person name="Hamberger B."/>
            <person name="Heinze B."/>
            <person name="Helariutta Y."/>
            <person name="Henrissat B."/>
            <person name="Holligan D."/>
            <person name="Holt R."/>
            <person name="Huang W."/>
            <person name="Islam-Faridi N."/>
            <person name="Jones S."/>
            <person name="Jones-Rhoades M."/>
            <person name="Jorgensen R."/>
            <person name="Joshi C."/>
            <person name="Kangasjarvi J."/>
            <person name="Karlsson J."/>
            <person name="Kelleher C."/>
            <person name="Kirkpatrick R."/>
            <person name="Kirst M."/>
            <person name="Kohler A."/>
            <person name="Kalluri U."/>
            <person name="Larimer F."/>
            <person name="Leebens-Mack J."/>
            <person name="Leple J.C."/>
            <person name="Locascio P."/>
            <person name="Lou Y."/>
            <person name="Lucas S."/>
            <person name="Martin F."/>
            <person name="Montanini B."/>
            <person name="Napoli C."/>
            <person name="Nelson D.R."/>
            <person name="Nelson C."/>
            <person name="Nieminen K."/>
            <person name="Nilsson O."/>
            <person name="Pereda V."/>
            <person name="Peter G."/>
            <person name="Philippe R."/>
            <person name="Pilate G."/>
            <person name="Poliakov A."/>
            <person name="Razumovskaya J."/>
            <person name="Richardson P."/>
            <person name="Rinaldi C."/>
            <person name="Ritland K."/>
            <person name="Rouze P."/>
            <person name="Ryaboy D."/>
            <person name="Schmutz J."/>
            <person name="Schrader J."/>
            <person name="Segerman B."/>
            <person name="Shin H."/>
            <person name="Siddiqui A."/>
            <person name="Sterky F."/>
            <person name="Terry A."/>
            <person name="Tsai C.J."/>
            <person name="Uberbacher E."/>
            <person name="Unneberg P."/>
            <person name="Vahala J."/>
            <person name="Wall K."/>
            <person name="Wessler S."/>
            <person name="Yang G."/>
            <person name="Yin T."/>
            <person name="Douglas C."/>
            <person name="Marra M."/>
            <person name="Sandberg G."/>
            <person name="Van de Peer Y."/>
            <person name="Rokhsar D."/>
        </authorList>
    </citation>
    <scope>NUCLEOTIDE SEQUENCE [LARGE SCALE GENOMIC DNA]</scope>
    <source>
        <strain evidence="2">Nisqually-1</strain>
    </source>
</reference>
<protein>
    <submittedName>
        <fullName evidence="2">Uncharacterized protein</fullName>
    </submittedName>
</protein>
<reference evidence="2" key="2">
    <citation type="submission" date="2017-07" db="EMBL/GenBank/DDBJ databases">
        <title>WGS assembly of Populus trichocarpa.</title>
        <authorList>
            <person name="Tuskan G."/>
            <person name="Difazio S."/>
            <person name="Jansson S."/>
            <person name="Bohlmann J."/>
            <person name="Grigoriev I."/>
            <person name="Hellsten U."/>
            <person name="Putnam N."/>
            <person name="Ralph S."/>
            <person name="Rombauts S."/>
            <person name="Salamov A."/>
            <person name="Schein J."/>
            <person name="Sterck L."/>
            <person name="Aerts A."/>
            <person name="Bhalerao R."/>
            <person name="Bhalerao R."/>
            <person name="Blaudez D."/>
            <person name="Boerjan W."/>
            <person name="Brun A."/>
            <person name="Brunner A."/>
            <person name="Busov V."/>
            <person name="Campbell M."/>
            <person name="Carlson J."/>
            <person name="Chalot M."/>
            <person name="Chapman J."/>
            <person name="Chen G."/>
            <person name="Cooper D."/>
            <person name="Coutinho P."/>
            <person name="Couturier J."/>
            <person name="Covert S."/>
            <person name="Cronk Q."/>
            <person name="Cunningham R."/>
            <person name="Davis J."/>
            <person name="Degroeve S."/>
            <person name="Dejardin A."/>
            <person name="Depamphilis C."/>
            <person name="Detter J."/>
            <person name="Dirks B."/>
            <person name="Dubchak I."/>
            <person name="Duplessis S."/>
            <person name="Ehlting J."/>
            <person name="Ellis B."/>
            <person name="Gendler K."/>
            <person name="Goodstein D."/>
            <person name="Gribskov M."/>
            <person name="Grimwood J."/>
            <person name="Groover A."/>
            <person name="Gunter L."/>
            <person name="Hamberger B."/>
            <person name="Heinze B."/>
            <person name="Helariutta Y."/>
            <person name="Henrissat B."/>
            <person name="Holligan D."/>
            <person name="Holt R."/>
            <person name="Huang W."/>
            <person name="Islam-Faridi N."/>
            <person name="Jones S."/>
            <person name="Jones-Rhoades M."/>
            <person name="Jorgensen R."/>
            <person name="Joshi C."/>
            <person name="Kangasjarvi J."/>
            <person name="Karlsson J."/>
            <person name="Kelleher C."/>
            <person name="Kirkpatrick R."/>
            <person name="Kirst M."/>
            <person name="Kohler A."/>
            <person name="Kalluri U."/>
            <person name="Larimer F."/>
            <person name="Leebens-Mack J."/>
            <person name="Leple J."/>
            <person name="Locascio P."/>
            <person name="Lou Y."/>
            <person name="Lucas S."/>
            <person name="Martin F."/>
            <person name="Montanini B."/>
            <person name="Napoli C."/>
            <person name="Nelson D."/>
            <person name="Nelson C."/>
            <person name="Nieminen K."/>
            <person name="Nilsson O."/>
            <person name="Pereda V."/>
            <person name="Peter G."/>
            <person name="Philippe R."/>
            <person name="Pilate G."/>
            <person name="Poliakov A."/>
            <person name="Razumovskaya J."/>
            <person name="Richardson P."/>
            <person name="Rinaldi C."/>
            <person name="Ritland K."/>
            <person name="Rouze P."/>
            <person name="Ryaboy D."/>
            <person name="Schmutz J."/>
            <person name="Schrader J."/>
            <person name="Segerman B."/>
            <person name="Shin H."/>
            <person name="Siddiqui A."/>
            <person name="Sterky F."/>
            <person name="Terry A."/>
            <person name="Tsai C."/>
            <person name="Uberbacher E."/>
            <person name="Unneberg P."/>
            <person name="Vahala J."/>
            <person name="Wall K."/>
            <person name="Wessler S."/>
            <person name="Yang G."/>
            <person name="Yin T."/>
            <person name="Douglas C."/>
            <person name="Marra M."/>
            <person name="Sandberg G."/>
            <person name="Van De Peer Y."/>
            <person name="Rokhsar D."/>
        </authorList>
    </citation>
    <scope>NUCLEOTIDE SEQUENCE</scope>
    <source>
        <strain evidence="2">Nisqually-1</strain>
    </source>
</reference>
<feature type="region of interest" description="Disordered" evidence="1">
    <location>
        <begin position="78"/>
        <end position="110"/>
    </location>
</feature>
<gene>
    <name evidence="2" type="ORF">POPTR_T125350</name>
</gene>